<proteinExistence type="predicted"/>
<protein>
    <submittedName>
        <fullName evidence="1">Uncharacterized protein</fullName>
    </submittedName>
</protein>
<name>C4GLH3_9NEIS</name>
<reference evidence="1" key="1">
    <citation type="submission" date="2009-04" db="EMBL/GenBank/DDBJ databases">
        <authorList>
            <person name="Weinstock G."/>
            <person name="Sodergren E."/>
            <person name="Clifton S."/>
            <person name="Fulton L."/>
            <person name="Fulton B."/>
            <person name="Courtney L."/>
            <person name="Fronick C."/>
            <person name="Harrison M."/>
            <person name="Strong C."/>
            <person name="Farmer C."/>
            <person name="Delahaunty K."/>
            <person name="Markovic C."/>
            <person name="Hall O."/>
            <person name="Minx P."/>
            <person name="Tomlinson C."/>
            <person name="Mitreva M."/>
            <person name="Nelson J."/>
            <person name="Hou S."/>
            <person name="Wollam A."/>
            <person name="Pepin K.H."/>
            <person name="Johnson M."/>
            <person name="Bhonagiri V."/>
            <person name="Nash W.E."/>
            <person name="Warren W."/>
            <person name="Chinwalla A."/>
            <person name="Mardis E.R."/>
            <person name="Wilson R.K."/>
        </authorList>
    </citation>
    <scope>NUCLEOTIDE SEQUENCE [LARGE SCALE GENOMIC DNA]</scope>
    <source>
        <strain evidence="1">ATCC 51147</strain>
    </source>
</reference>
<dbReference type="HOGENOM" id="CLU_2717004_0_0_4"/>
<dbReference type="AlphaFoldDB" id="C4GLH3"/>
<keyword evidence="2" id="KW-1185">Reference proteome</keyword>
<dbReference type="EMBL" id="ACJW02000005">
    <property type="protein sequence ID" value="EEP66974.1"/>
    <property type="molecule type" value="Genomic_DNA"/>
</dbReference>
<dbReference type="Proteomes" id="UP000003009">
    <property type="component" value="Unassembled WGS sequence"/>
</dbReference>
<organism evidence="1 2">
    <name type="scientific">Kingella oralis ATCC 51147</name>
    <dbReference type="NCBI Taxonomy" id="629741"/>
    <lineage>
        <taxon>Bacteria</taxon>
        <taxon>Pseudomonadati</taxon>
        <taxon>Pseudomonadota</taxon>
        <taxon>Betaproteobacteria</taxon>
        <taxon>Neisseriales</taxon>
        <taxon>Neisseriaceae</taxon>
        <taxon>Kingella</taxon>
    </lineage>
</organism>
<dbReference type="STRING" id="629741.GCWU000324_02544"/>
<sequence>MAWQKQPEIAFSGCFISYSDKCYPFYPIYPNLNRNYTGNTLTDKPSRLGIYARQIPFNKSRASMSDYIGDPP</sequence>
<evidence type="ECO:0000313" key="2">
    <source>
        <dbReference type="Proteomes" id="UP000003009"/>
    </source>
</evidence>
<comment type="caution">
    <text evidence="1">The sequence shown here is derived from an EMBL/GenBank/DDBJ whole genome shotgun (WGS) entry which is preliminary data.</text>
</comment>
<gene>
    <name evidence="1" type="ORF">GCWU000324_02544</name>
</gene>
<accession>C4GLH3</accession>
<evidence type="ECO:0000313" key="1">
    <source>
        <dbReference type="EMBL" id="EEP66974.1"/>
    </source>
</evidence>